<evidence type="ECO:0000256" key="5">
    <source>
        <dbReference type="SAM" id="Phobius"/>
    </source>
</evidence>
<evidence type="ECO:0000313" key="7">
    <source>
        <dbReference type="Proteomes" id="UP000694385"/>
    </source>
</evidence>
<keyword evidence="3" id="KW-0716">Sensory transduction</keyword>
<dbReference type="AlphaFoldDB" id="A0A8C5K0C1"/>
<keyword evidence="5" id="KW-1133">Transmembrane helix</keyword>
<reference evidence="6" key="2">
    <citation type="submission" date="2025-09" db="UniProtKB">
        <authorList>
            <consortium name="Ensembl"/>
        </authorList>
    </citation>
    <scope>IDENTIFICATION</scope>
</reference>
<evidence type="ECO:0008006" key="8">
    <source>
        <dbReference type="Google" id="ProtNLM"/>
    </source>
</evidence>
<dbReference type="Ensembl" id="ENSJJAT00000004408.1">
    <property type="protein sequence ID" value="ENSJJAP00000002280.1"/>
    <property type="gene ID" value="ENSJJAG00000003819.1"/>
</dbReference>
<accession>A0A8C5K0C1</accession>
<evidence type="ECO:0000256" key="4">
    <source>
        <dbReference type="ARBA" id="ARBA00022725"/>
    </source>
</evidence>
<name>A0A8C5K0C1_JACJA</name>
<keyword evidence="4" id="KW-0552">Olfaction</keyword>
<feature type="transmembrane region" description="Helical" evidence="5">
    <location>
        <begin position="41"/>
        <end position="67"/>
    </location>
</feature>
<dbReference type="PANTHER" id="PTHR48018">
    <property type="entry name" value="OLFACTORY RECEPTOR"/>
    <property type="match status" value="1"/>
</dbReference>
<dbReference type="SUPFAM" id="SSF81321">
    <property type="entry name" value="Family A G protein-coupled receptor-like"/>
    <property type="match status" value="1"/>
</dbReference>
<evidence type="ECO:0000313" key="6">
    <source>
        <dbReference type="Ensembl" id="ENSJJAP00000002280.1"/>
    </source>
</evidence>
<evidence type="ECO:0000256" key="1">
    <source>
        <dbReference type="ARBA" id="ARBA00004236"/>
    </source>
</evidence>
<dbReference type="GeneTree" id="ENSGT01040000240383"/>
<keyword evidence="2" id="KW-1003">Cell membrane</keyword>
<feature type="transmembrane region" description="Helical" evidence="5">
    <location>
        <begin position="172"/>
        <end position="192"/>
    </location>
</feature>
<keyword evidence="5" id="KW-0812">Transmembrane</keyword>
<sequence length="230" mass="25732">MLTGNHSAAAVFVFVNLTQQPENLGMILLIAVNPLLHTPMFYILSSLSFTDLCYSTVITLKMLVNFLREKNMIIYSDCYLLIDVAYGLSVVICSPLIYSMIMSSWLCSMLVLVAFILELLSAVAFTSTMMKLSFCKSHITSYYFSAALCYAFIFWSIIQIQFSVGSSKAPGTSSSCLISVGIFFGSTNFMYFKEKTSSVFYTTVIPMLNPLTYSLRNKNVKKALVEFLGR</sequence>
<comment type="subcellular location">
    <subcellularLocation>
        <location evidence="1">Cell membrane</location>
    </subcellularLocation>
</comment>
<keyword evidence="5" id="KW-0472">Membrane</keyword>
<proteinExistence type="predicted"/>
<feature type="transmembrane region" description="Helical" evidence="5">
    <location>
        <begin position="79"/>
        <end position="98"/>
    </location>
</feature>
<feature type="transmembrane region" description="Helical" evidence="5">
    <location>
        <begin position="110"/>
        <end position="130"/>
    </location>
</feature>
<feature type="transmembrane region" description="Helical" evidence="5">
    <location>
        <begin position="142"/>
        <end position="160"/>
    </location>
</feature>
<dbReference type="GO" id="GO:0007608">
    <property type="term" value="P:sensory perception of smell"/>
    <property type="evidence" value="ECO:0007669"/>
    <property type="project" value="UniProtKB-KW"/>
</dbReference>
<keyword evidence="7" id="KW-1185">Reference proteome</keyword>
<evidence type="ECO:0000256" key="3">
    <source>
        <dbReference type="ARBA" id="ARBA00022606"/>
    </source>
</evidence>
<evidence type="ECO:0000256" key="2">
    <source>
        <dbReference type="ARBA" id="ARBA00022475"/>
    </source>
</evidence>
<dbReference type="Proteomes" id="UP000694385">
    <property type="component" value="Unassembled WGS sequence"/>
</dbReference>
<dbReference type="OMA" id="HASAMMQ"/>
<dbReference type="Gene3D" id="1.20.1070.10">
    <property type="entry name" value="Rhodopsin 7-helix transmembrane proteins"/>
    <property type="match status" value="1"/>
</dbReference>
<organism evidence="6 7">
    <name type="scientific">Jaculus jaculus</name>
    <name type="common">Lesser Egyptian jerboa</name>
    <dbReference type="NCBI Taxonomy" id="51337"/>
    <lineage>
        <taxon>Eukaryota</taxon>
        <taxon>Metazoa</taxon>
        <taxon>Chordata</taxon>
        <taxon>Craniata</taxon>
        <taxon>Vertebrata</taxon>
        <taxon>Euteleostomi</taxon>
        <taxon>Mammalia</taxon>
        <taxon>Eutheria</taxon>
        <taxon>Euarchontoglires</taxon>
        <taxon>Glires</taxon>
        <taxon>Rodentia</taxon>
        <taxon>Myomorpha</taxon>
        <taxon>Dipodoidea</taxon>
        <taxon>Dipodidae</taxon>
        <taxon>Dipodinae</taxon>
        <taxon>Jaculus</taxon>
    </lineage>
</organism>
<protein>
    <recommendedName>
        <fullName evidence="8">G-protein coupled receptors family 1 profile domain-containing protein</fullName>
    </recommendedName>
</protein>
<reference evidence="6" key="1">
    <citation type="submission" date="2025-08" db="UniProtKB">
        <authorList>
            <consortium name="Ensembl"/>
        </authorList>
    </citation>
    <scope>IDENTIFICATION</scope>
</reference>
<dbReference type="GO" id="GO:0005886">
    <property type="term" value="C:plasma membrane"/>
    <property type="evidence" value="ECO:0007669"/>
    <property type="project" value="UniProtKB-SubCell"/>
</dbReference>